<reference evidence="1 2" key="1">
    <citation type="submission" date="2009-12" db="EMBL/GenBank/DDBJ databases">
        <title>The Genome Sequence of Anolis carolinensis (Green Anole Lizard).</title>
        <authorList>
            <consortium name="The Genome Sequencing Platform"/>
            <person name="Di Palma F."/>
            <person name="Alfoldi J."/>
            <person name="Heiman D."/>
            <person name="Young S."/>
            <person name="Grabherr M."/>
            <person name="Johnson J."/>
            <person name="Lander E.S."/>
            <person name="Lindblad-Toh K."/>
        </authorList>
    </citation>
    <scope>NUCLEOTIDE SEQUENCE [LARGE SCALE GENOMIC DNA]</scope>
    <source>
        <strain evidence="1 2">JBL SC #1</strain>
    </source>
</reference>
<reference evidence="1" key="2">
    <citation type="submission" date="2025-08" db="UniProtKB">
        <authorList>
            <consortium name="Ensembl"/>
        </authorList>
    </citation>
    <scope>IDENTIFICATION</scope>
</reference>
<accession>A0A803SRR5</accession>
<protein>
    <submittedName>
        <fullName evidence="1">Uncharacterized protein</fullName>
    </submittedName>
</protein>
<name>A0A803SRR5_ANOCA</name>
<keyword evidence="2" id="KW-1185">Reference proteome</keyword>
<dbReference type="Proteomes" id="UP000001646">
    <property type="component" value="Chromosome 5"/>
</dbReference>
<sequence length="41" mass="4596">MMGTPSIILIGICMSFSFVKVDSRAVNTSLTIEWFKTPLLF</sequence>
<dbReference type="AlphaFoldDB" id="A0A803SRR5"/>
<reference evidence="1" key="3">
    <citation type="submission" date="2025-09" db="UniProtKB">
        <authorList>
            <consortium name="Ensembl"/>
        </authorList>
    </citation>
    <scope>IDENTIFICATION</scope>
</reference>
<dbReference type="Ensembl" id="ENSACAT00000057126.1">
    <property type="protein sequence ID" value="ENSACAP00000025655.1"/>
    <property type="gene ID" value="ENSACAG00000036682.1"/>
</dbReference>
<organism evidence="1 2">
    <name type="scientific">Anolis carolinensis</name>
    <name type="common">Green anole</name>
    <name type="synonym">American chameleon</name>
    <dbReference type="NCBI Taxonomy" id="28377"/>
    <lineage>
        <taxon>Eukaryota</taxon>
        <taxon>Metazoa</taxon>
        <taxon>Chordata</taxon>
        <taxon>Craniata</taxon>
        <taxon>Vertebrata</taxon>
        <taxon>Euteleostomi</taxon>
        <taxon>Lepidosauria</taxon>
        <taxon>Squamata</taxon>
        <taxon>Bifurcata</taxon>
        <taxon>Unidentata</taxon>
        <taxon>Episquamata</taxon>
        <taxon>Toxicofera</taxon>
        <taxon>Iguania</taxon>
        <taxon>Dactyloidae</taxon>
        <taxon>Anolis</taxon>
    </lineage>
</organism>
<evidence type="ECO:0000313" key="2">
    <source>
        <dbReference type="Proteomes" id="UP000001646"/>
    </source>
</evidence>
<dbReference type="InParanoid" id="A0A803SRR5"/>
<evidence type="ECO:0000313" key="1">
    <source>
        <dbReference type="Ensembl" id="ENSACAP00000025655.1"/>
    </source>
</evidence>
<proteinExistence type="predicted"/>